<dbReference type="InterPro" id="IPR018063">
    <property type="entry name" value="SAM_MeTrfase_RsmI_CS"/>
</dbReference>
<evidence type="ECO:0000256" key="2">
    <source>
        <dbReference type="ARBA" id="ARBA00022552"/>
    </source>
</evidence>
<comment type="subcellular location">
    <subcellularLocation>
        <location evidence="6">Cytoplasm</location>
    </subcellularLocation>
</comment>
<dbReference type="InterPro" id="IPR035996">
    <property type="entry name" value="4pyrrol_Methylase_sf"/>
</dbReference>
<comment type="similarity">
    <text evidence="6">Belongs to the methyltransferase superfamily. RsmI family.</text>
</comment>
<comment type="catalytic activity">
    <reaction evidence="6">
        <text>cytidine(1402) in 16S rRNA + S-adenosyl-L-methionine = 2'-O-methylcytidine(1402) in 16S rRNA + S-adenosyl-L-homocysteine + H(+)</text>
        <dbReference type="Rhea" id="RHEA:42924"/>
        <dbReference type="Rhea" id="RHEA-COMP:10285"/>
        <dbReference type="Rhea" id="RHEA-COMP:10286"/>
        <dbReference type="ChEBI" id="CHEBI:15378"/>
        <dbReference type="ChEBI" id="CHEBI:57856"/>
        <dbReference type="ChEBI" id="CHEBI:59789"/>
        <dbReference type="ChEBI" id="CHEBI:74495"/>
        <dbReference type="ChEBI" id="CHEBI:82748"/>
        <dbReference type="EC" id="2.1.1.198"/>
    </reaction>
</comment>
<evidence type="ECO:0000256" key="6">
    <source>
        <dbReference type="HAMAP-Rule" id="MF_01877"/>
    </source>
</evidence>
<reference evidence="8" key="1">
    <citation type="submission" date="2020-10" db="EMBL/GenBank/DDBJ databases">
        <title>Microbiome of the Black Sea water column analyzed by genome centric metagenomics.</title>
        <authorList>
            <person name="Cabello-Yeves P.J."/>
            <person name="Callieri C."/>
            <person name="Picazo A."/>
            <person name="Mehrshad M."/>
            <person name="Haro-Moreno J.M."/>
            <person name="Roda-Garcia J."/>
            <person name="Dzembekova N."/>
            <person name="Slabakova V."/>
            <person name="Slabakova N."/>
            <person name="Moncheva S."/>
            <person name="Rodriguez-Valera F."/>
        </authorList>
    </citation>
    <scope>NUCLEOTIDE SEQUENCE</scope>
    <source>
        <strain evidence="8">BS307-5m-G47</strain>
    </source>
</reference>
<dbReference type="InterPro" id="IPR000878">
    <property type="entry name" value="4pyrrol_Mease"/>
</dbReference>
<keyword evidence="2 6" id="KW-0698">rRNA processing</keyword>
<dbReference type="SUPFAM" id="SSF53790">
    <property type="entry name" value="Tetrapyrrole methylase"/>
    <property type="match status" value="1"/>
</dbReference>
<dbReference type="EMBL" id="JADHQA010000001">
    <property type="protein sequence ID" value="MBL6819647.1"/>
    <property type="molecule type" value="Genomic_DNA"/>
</dbReference>
<dbReference type="Pfam" id="PF00590">
    <property type="entry name" value="TP_methylase"/>
    <property type="match status" value="1"/>
</dbReference>
<sequence length="277" mass="31558">MIFYIIPTPIGNLNDLSNRSLKILSSLDFLVVENFSTTRKLLNYYSLKVPKIITYNDQSSAETRSKIYERIKKGMSGALVSDSGSPLISDPGYKLINLLIKENIEIVSIPGPSSILSALVASGLPTDRFQFLGFFPRKEKEKLTFVGSIQKFSGTSIFFDSPKRVLKNLLWLEQSFDVCKFDICIAKEISKLNEQYLRGKPLDIIKLISEKKDFLRGEFVLLINPNYEKVQNFQLESFYVNFSPYLPIKDLTNAVHEITGEPKNKIYKLFLTLSKKA</sequence>
<dbReference type="InterPro" id="IPR014776">
    <property type="entry name" value="4pyrrole_Mease_sub2"/>
</dbReference>
<evidence type="ECO:0000256" key="1">
    <source>
        <dbReference type="ARBA" id="ARBA00022490"/>
    </source>
</evidence>
<dbReference type="PANTHER" id="PTHR46111">
    <property type="entry name" value="RIBOSOMAL RNA SMALL SUBUNIT METHYLTRANSFERASE I"/>
    <property type="match status" value="1"/>
</dbReference>
<dbReference type="GO" id="GO:0005737">
    <property type="term" value="C:cytoplasm"/>
    <property type="evidence" value="ECO:0007669"/>
    <property type="project" value="UniProtKB-SubCell"/>
</dbReference>
<keyword evidence="1 6" id="KW-0963">Cytoplasm</keyword>
<comment type="function">
    <text evidence="6">Catalyzes the 2'-O-methylation of the ribose of cytidine 1402 (C1402) in 16S rRNA.</text>
</comment>
<evidence type="ECO:0000313" key="8">
    <source>
        <dbReference type="EMBL" id="MBL6819647.1"/>
    </source>
</evidence>
<dbReference type="PIRSF" id="PIRSF005917">
    <property type="entry name" value="MTase_YraL"/>
    <property type="match status" value="1"/>
</dbReference>
<protein>
    <recommendedName>
        <fullName evidence="6">Ribosomal RNA small subunit methyltransferase I</fullName>
        <ecNumber evidence="6">2.1.1.198</ecNumber>
    </recommendedName>
    <alternativeName>
        <fullName evidence="6">16S rRNA 2'-O-ribose C1402 methyltransferase</fullName>
    </alternativeName>
    <alternativeName>
        <fullName evidence="6">rRNA (cytidine-2'-O-)-methyltransferase RsmI</fullName>
    </alternativeName>
</protein>
<dbReference type="EC" id="2.1.1.198" evidence="6"/>
<dbReference type="NCBIfam" id="TIGR00096">
    <property type="entry name" value="16S rRNA (cytidine(1402)-2'-O)-methyltransferase"/>
    <property type="match status" value="1"/>
</dbReference>
<keyword evidence="5 6" id="KW-0949">S-adenosyl-L-methionine</keyword>
<evidence type="ECO:0000256" key="5">
    <source>
        <dbReference type="ARBA" id="ARBA00022691"/>
    </source>
</evidence>
<keyword evidence="3 6" id="KW-0489">Methyltransferase</keyword>
<dbReference type="Proteomes" id="UP000704935">
    <property type="component" value="Unassembled WGS sequence"/>
</dbReference>
<dbReference type="InterPro" id="IPR014777">
    <property type="entry name" value="4pyrrole_Mease_sub1"/>
</dbReference>
<feature type="domain" description="Tetrapyrrole methylase" evidence="7">
    <location>
        <begin position="3"/>
        <end position="200"/>
    </location>
</feature>
<dbReference type="Gene3D" id="3.30.950.10">
    <property type="entry name" value="Methyltransferase, Cobalt-precorrin-4 Transmethylase, Domain 2"/>
    <property type="match status" value="1"/>
</dbReference>
<keyword evidence="4 6" id="KW-0808">Transferase</keyword>
<name>A0A937IJ39_9GAMM</name>
<dbReference type="PROSITE" id="PS01296">
    <property type="entry name" value="RSMI"/>
    <property type="match status" value="1"/>
</dbReference>
<gene>
    <name evidence="6 8" type="primary">rsmI</name>
    <name evidence="8" type="ORF">ISQ61_00150</name>
</gene>
<dbReference type="PANTHER" id="PTHR46111:SF1">
    <property type="entry name" value="RIBOSOMAL RNA SMALL SUBUNIT METHYLTRANSFERASE I"/>
    <property type="match status" value="1"/>
</dbReference>
<dbReference type="CDD" id="cd11648">
    <property type="entry name" value="RsmI"/>
    <property type="match status" value="1"/>
</dbReference>
<evidence type="ECO:0000259" key="7">
    <source>
        <dbReference type="Pfam" id="PF00590"/>
    </source>
</evidence>
<proteinExistence type="inferred from homology"/>
<dbReference type="Gene3D" id="3.40.1010.10">
    <property type="entry name" value="Cobalt-precorrin-4 Transmethylase, Domain 1"/>
    <property type="match status" value="1"/>
</dbReference>
<dbReference type="HAMAP" id="MF_01877">
    <property type="entry name" value="16SrRNA_methyltr_I"/>
    <property type="match status" value="1"/>
</dbReference>
<organism evidence="8 9">
    <name type="scientific">SAR86 cluster bacterium</name>
    <dbReference type="NCBI Taxonomy" id="2030880"/>
    <lineage>
        <taxon>Bacteria</taxon>
        <taxon>Pseudomonadati</taxon>
        <taxon>Pseudomonadota</taxon>
        <taxon>Gammaproteobacteria</taxon>
        <taxon>SAR86 cluster</taxon>
    </lineage>
</organism>
<dbReference type="InterPro" id="IPR008189">
    <property type="entry name" value="rRNA_ssu_MeTfrase_I"/>
</dbReference>
<evidence type="ECO:0000313" key="9">
    <source>
        <dbReference type="Proteomes" id="UP000704935"/>
    </source>
</evidence>
<evidence type="ECO:0000256" key="4">
    <source>
        <dbReference type="ARBA" id="ARBA00022679"/>
    </source>
</evidence>
<dbReference type="AlphaFoldDB" id="A0A937IJ39"/>
<dbReference type="GO" id="GO:0070677">
    <property type="term" value="F:rRNA (cytosine-2'-O-)-methyltransferase activity"/>
    <property type="evidence" value="ECO:0007669"/>
    <property type="project" value="UniProtKB-UniRule"/>
</dbReference>
<accession>A0A937IJ39</accession>
<evidence type="ECO:0000256" key="3">
    <source>
        <dbReference type="ARBA" id="ARBA00022603"/>
    </source>
</evidence>
<comment type="caution">
    <text evidence="8">The sequence shown here is derived from an EMBL/GenBank/DDBJ whole genome shotgun (WGS) entry which is preliminary data.</text>
</comment>